<protein>
    <submittedName>
        <fullName evidence="1">Uncharacterized protein</fullName>
    </submittedName>
</protein>
<dbReference type="SUPFAM" id="SSF63829">
    <property type="entry name" value="Calcium-dependent phosphotriesterase"/>
    <property type="match status" value="1"/>
</dbReference>
<dbReference type="AlphaFoldDB" id="A0AAW9FQ55"/>
<comment type="caution">
    <text evidence="1">The sequence shown here is derived from an EMBL/GenBank/DDBJ whole genome shotgun (WGS) entry which is preliminary data.</text>
</comment>
<dbReference type="RefSeq" id="WP_320203797.1">
    <property type="nucleotide sequence ID" value="NZ_CP192782.1"/>
</dbReference>
<proteinExistence type="predicted"/>
<sequence>MKKIVLTRACAASEDVIAVTAVLKDAEIYDPDARAYQYRHRADLGEHWYYEDFKFSVQDIAVVTGDGAISPYFVLLSAEGDVYHFSDPDRFQEKIDGAGTTSPDSRFYGKMLSIEEVNGTLYACGAGGQIYIRGADGWKLLSDAVLHNSDAELSSVDSAPDMHDPAWGDWIIQQALNPVTREVVFYDLAGSSEDNIYICGTERTKPMLCHWDGTTLQELSLPINEGALTDVYVESEESIWVCGREGIVLHGNRHRGFVPISADTRLNLFHSMTPYRGKLVLPSSVRPGGLYELDPATGGIGKFDPPMPRLTSRNDADNMEGGPFFAQAVGGVLWVVASKDIFRFDGTTWERVTHPDI</sequence>
<evidence type="ECO:0000313" key="1">
    <source>
        <dbReference type="EMBL" id="MDX8305722.1"/>
    </source>
</evidence>
<dbReference type="EMBL" id="JAVRAF010000027">
    <property type="protein sequence ID" value="MDX8305722.1"/>
    <property type="molecule type" value="Genomic_DNA"/>
</dbReference>
<organism evidence="1">
    <name type="scientific">Agrobacterium rosae</name>
    <dbReference type="NCBI Taxonomy" id="1972867"/>
    <lineage>
        <taxon>Bacteria</taxon>
        <taxon>Pseudomonadati</taxon>
        <taxon>Pseudomonadota</taxon>
        <taxon>Alphaproteobacteria</taxon>
        <taxon>Hyphomicrobiales</taxon>
        <taxon>Rhizobiaceae</taxon>
        <taxon>Rhizobium/Agrobacterium group</taxon>
        <taxon>Agrobacterium</taxon>
    </lineage>
</organism>
<gene>
    <name evidence="1" type="ORF">RMR22_26180</name>
</gene>
<reference evidence="1" key="1">
    <citation type="journal article" date="2023" name="Phytobiomes J">
        <title>Deciphering the key players within the bacterial microbiota associated with aerial crown gall tumors on rhododendron: Insights into the gallobiome.</title>
        <authorList>
            <person name="Kuzmanovic N."/>
            <person name="Nesme J."/>
            <person name="Wolf J."/>
            <person name="Neumann-Schaal M."/>
            <person name="Petersen J."/>
            <person name="Fernandez-Gnecco G."/>
            <person name="Sproeer C."/>
            <person name="Bunk B."/>
            <person name="Overmann J."/>
            <person name="Sorensen S.J."/>
            <person name="Idczak E."/>
            <person name="Smalla K."/>
        </authorList>
    </citation>
    <scope>NUCLEOTIDE SEQUENCE</scope>
    <source>
        <strain evidence="1">Rho-11.1</strain>
    </source>
</reference>
<name>A0AAW9FQ55_9HYPH</name>
<accession>A0AAW9FQ55</accession>